<protein>
    <submittedName>
        <fullName evidence="1">Uncharacterized protein</fullName>
    </submittedName>
</protein>
<evidence type="ECO:0000313" key="2">
    <source>
        <dbReference type="Proteomes" id="UP001412239"/>
    </source>
</evidence>
<gene>
    <name evidence="1" type="ORF">GSTUAT00000713001</name>
</gene>
<evidence type="ECO:0000313" key="1">
    <source>
        <dbReference type="EMBL" id="CUS15246.1"/>
    </source>
</evidence>
<dbReference type="EMBL" id="LN890949">
    <property type="protein sequence ID" value="CUS15246.1"/>
    <property type="molecule type" value="Genomic_DNA"/>
</dbReference>
<organism evidence="1 2">
    <name type="scientific">Tuber aestivum</name>
    <name type="common">summer truffle</name>
    <dbReference type="NCBI Taxonomy" id="59557"/>
    <lineage>
        <taxon>Eukaryota</taxon>
        <taxon>Fungi</taxon>
        <taxon>Dikarya</taxon>
        <taxon>Ascomycota</taxon>
        <taxon>Pezizomycotina</taxon>
        <taxon>Pezizomycetes</taxon>
        <taxon>Pezizales</taxon>
        <taxon>Tuberaceae</taxon>
        <taxon>Tuber</taxon>
    </lineage>
</organism>
<proteinExistence type="predicted"/>
<dbReference type="AlphaFoldDB" id="A0A292Q628"/>
<keyword evidence="2" id="KW-1185">Reference proteome</keyword>
<reference evidence="1" key="1">
    <citation type="submission" date="2015-10" db="EMBL/GenBank/DDBJ databases">
        <authorList>
            <person name="Regsiter A."/>
            <person name="william w."/>
        </authorList>
    </citation>
    <scope>NUCLEOTIDE SEQUENCE</scope>
    <source>
        <strain evidence="1">Montdore</strain>
    </source>
</reference>
<name>A0A292Q628_9PEZI</name>
<sequence>MFRILTREAVKAIPRQFRLSTGALRFVHSERLPYSGPATYDTLMRRFSSDIDPHAYVIRKHQQEAQEHGEFIDIHDIGNLDPENYTFTIPDVDDRVLRGEIAEVDAGRDIETGYCYLYGRTIRMIFPAVVGDGTRAHWVFFIVDTAAPLTYLSTQTSDFFGITKKLPSPHRVTIAGYPHVVYRSPSSGTFSNINILGMDFLRLNQISLWNDFEKHQVRMPFGQKWEPHRKAKQ</sequence>
<accession>A0A292Q628</accession>
<dbReference type="Proteomes" id="UP001412239">
    <property type="component" value="Unassembled WGS sequence"/>
</dbReference>